<protein>
    <submittedName>
        <fullName evidence="1">Uncharacterized protein</fullName>
    </submittedName>
</protein>
<evidence type="ECO:0000313" key="1">
    <source>
        <dbReference type="EMBL" id="KKZ14332.1"/>
    </source>
</evidence>
<reference evidence="1 2" key="1">
    <citation type="submission" date="2015-02" db="EMBL/GenBank/DDBJ databases">
        <authorList>
            <person name="Slaby B."/>
            <person name="Hentschel U."/>
        </authorList>
    </citation>
    <scope>NUCLEOTIDE SEQUENCE [LARGE SCALE GENOMIC DNA]</scope>
    <source>
        <strain evidence="1">15L</strain>
    </source>
</reference>
<dbReference type="AlphaFoldDB" id="A0A0G8AY59"/>
<proteinExistence type="predicted"/>
<sequence length="271" mass="31972">MRTLRVLITIKTYPIPSAKYDELVCTAGVTETGDFVRLYPVNFRDLPWHQQYKKYQWLEVMATPHGSSDSRKESFRPKHETIRLGDVIKSNPDNWKERARYALAKKARSIEDLQERRKADRTSLGVFKPKRVKGLDISPDEPEWKPEFKAQLQQARIWETRTKSLNPPRKVPFKFHYRFECDDPRCKGKHRMMIEDWEVGALFWKLVDQGKSYRDAAEMVKVKFLELCGEDKDTHFFVGTVLEHPSSWIILGLFYPKVEIEQPTLWDVTLP</sequence>
<name>A0A0G8AY59_9SYNE</name>
<gene>
    <name evidence="1" type="ORF">TQ37_01430</name>
</gene>
<evidence type="ECO:0000313" key="2">
    <source>
        <dbReference type="Proteomes" id="UP000035037"/>
    </source>
</evidence>
<dbReference type="EMBL" id="JYFQ01000030">
    <property type="protein sequence ID" value="KKZ14332.1"/>
    <property type="molecule type" value="Genomic_DNA"/>
</dbReference>
<organism evidence="1 2">
    <name type="scientific">Candidatus Synechococcus spongiarum 15L</name>
    <dbReference type="NCBI Taxonomy" id="1608419"/>
    <lineage>
        <taxon>Bacteria</taxon>
        <taxon>Bacillati</taxon>
        <taxon>Cyanobacteriota</taxon>
        <taxon>Cyanophyceae</taxon>
        <taxon>Synechococcales</taxon>
        <taxon>Synechococcaceae</taxon>
        <taxon>Synechococcus</taxon>
    </lineage>
</organism>
<reference evidence="1 2" key="2">
    <citation type="submission" date="2015-05" db="EMBL/GenBank/DDBJ databases">
        <title>Lifestyle Evolution in Cyanobacterial Symbionts of Sponges.</title>
        <authorList>
            <person name="Burgsdorf I."/>
            <person name="Slaby B.M."/>
            <person name="Handley K.M."/>
            <person name="Haber M."/>
            <person name="Blom J."/>
            <person name="Marshall C.W."/>
            <person name="Gilbert J.A."/>
            <person name="Hentschel U."/>
            <person name="Steindler L."/>
        </authorList>
    </citation>
    <scope>NUCLEOTIDE SEQUENCE [LARGE SCALE GENOMIC DNA]</scope>
    <source>
        <strain evidence="1">15L</strain>
    </source>
</reference>
<accession>A0A0G8AY59</accession>
<dbReference type="PATRIC" id="fig|1608419.3.peg.1582"/>
<comment type="caution">
    <text evidence="1">The sequence shown here is derived from an EMBL/GenBank/DDBJ whole genome shotgun (WGS) entry which is preliminary data.</text>
</comment>
<dbReference type="Proteomes" id="UP000035037">
    <property type="component" value="Unassembled WGS sequence"/>
</dbReference>